<dbReference type="PANTHER" id="PTHR37293">
    <property type="entry name" value="PHAGE REPLICATION PROTEIN-RELATED"/>
    <property type="match status" value="1"/>
</dbReference>
<dbReference type="SUPFAM" id="SSF158499">
    <property type="entry name" value="DnaD domain-like"/>
    <property type="match status" value="1"/>
</dbReference>
<dbReference type="Pfam" id="PF13730">
    <property type="entry name" value="HTH_36"/>
    <property type="match status" value="1"/>
</dbReference>
<evidence type="ECO:0000256" key="1">
    <source>
        <dbReference type="ARBA" id="ARBA00093462"/>
    </source>
</evidence>
<dbReference type="RefSeq" id="WP_068714354.1">
    <property type="nucleotide sequence ID" value="NZ_LWDV01000003.1"/>
</dbReference>
<reference evidence="4 5" key="2">
    <citation type="submission" date="2016-08" db="EMBL/GenBank/DDBJ databases">
        <title>Orenia metallireducens sp. nov. strain Z6, a Novel Metal-reducing Firmicute from the Deep Subsurface.</title>
        <authorList>
            <person name="Maxim B.I."/>
            <person name="Kenneth K."/>
            <person name="Flynn T.M."/>
            <person name="Oloughlin E.J."/>
            <person name="Locke R.A."/>
            <person name="Weber J.R."/>
            <person name="Egan S.M."/>
            <person name="Mackie R.I."/>
            <person name="Cann I.K."/>
        </authorList>
    </citation>
    <scope>NUCLEOTIDE SEQUENCE [LARGE SCALE GENOMIC DNA]</scope>
    <source>
        <strain evidence="4 5">Z6</strain>
    </source>
</reference>
<evidence type="ECO:0000313" key="4">
    <source>
        <dbReference type="EMBL" id="OCL28630.1"/>
    </source>
</evidence>
<feature type="region of interest" description="Disordered" evidence="2">
    <location>
        <begin position="99"/>
        <end position="141"/>
    </location>
</feature>
<gene>
    <name evidence="4" type="ORF">U472_00290</name>
</gene>
<comment type="caution">
    <text evidence="4">The sequence shown here is derived from an EMBL/GenBank/DDBJ whole genome shotgun (WGS) entry which is preliminary data.</text>
</comment>
<feature type="domain" description="DnaB/C C-terminal" evidence="3">
    <location>
        <begin position="154"/>
        <end position="222"/>
    </location>
</feature>
<comment type="similarity">
    <text evidence="1">Belongs to the DnaB/DnaD family.</text>
</comment>
<keyword evidence="5" id="KW-1185">Reference proteome</keyword>
<sequence>MSVIRVHKRDRYVIVDKTGLEDSRLSFKAKGLLAYLLSKPDNWEAQIEHLKTVSKDGRDSVRTGLKELEDYGYLYRAPVKGEDGKIKYWERNVYETPELNPYHEEEPQTDNPKVDKKPETENPHVENPQEENPTLMNNDLINNDFKEDDEIGEEYEKTFGKAIGDNKLKIIRAYLKKTSIEVIKYSFVIARKNGAETFRYVVVLLEDWTSNKLDTVEKVKLYLKGAKSEIKVNRPPLFDSSKYEGSDAPPEDNYFDNIKKMLGKL</sequence>
<dbReference type="Proteomes" id="UP000093514">
    <property type="component" value="Unassembled WGS sequence"/>
</dbReference>
<feature type="compositionally biased region" description="Basic and acidic residues" evidence="2">
    <location>
        <begin position="101"/>
        <end position="124"/>
    </location>
</feature>
<dbReference type="AlphaFoldDB" id="A0A1C0ADC1"/>
<dbReference type="Pfam" id="PF07261">
    <property type="entry name" value="DnaB_2"/>
    <property type="match status" value="1"/>
</dbReference>
<dbReference type="EMBL" id="LWDV01000003">
    <property type="protein sequence ID" value="OCL28630.1"/>
    <property type="molecule type" value="Genomic_DNA"/>
</dbReference>
<proteinExistence type="inferred from homology"/>
<evidence type="ECO:0000313" key="5">
    <source>
        <dbReference type="Proteomes" id="UP000093514"/>
    </source>
</evidence>
<dbReference type="InterPro" id="IPR006343">
    <property type="entry name" value="DnaB/C_C"/>
</dbReference>
<reference evidence="5" key="1">
    <citation type="submission" date="2016-07" db="EMBL/GenBank/DDBJ databases">
        <authorList>
            <person name="Florea S."/>
            <person name="Webb J.S."/>
            <person name="Jaromczyk J."/>
            <person name="Schardl C.L."/>
        </authorList>
    </citation>
    <scope>NUCLEOTIDE SEQUENCE [LARGE SCALE GENOMIC DNA]</scope>
    <source>
        <strain evidence="5">Z6</strain>
    </source>
</reference>
<dbReference type="PANTHER" id="PTHR37293:SF9">
    <property type="entry name" value="PHI ETA ORF 22-LIKE PROTEIN"/>
    <property type="match status" value="1"/>
</dbReference>
<evidence type="ECO:0000259" key="3">
    <source>
        <dbReference type="Pfam" id="PF07261"/>
    </source>
</evidence>
<feature type="compositionally biased region" description="Polar residues" evidence="2">
    <location>
        <begin position="130"/>
        <end position="141"/>
    </location>
</feature>
<accession>A0A1C0ADC1</accession>
<protein>
    <recommendedName>
        <fullName evidence="3">DnaB/C C-terminal domain-containing protein</fullName>
    </recommendedName>
</protein>
<dbReference type="Gene3D" id="1.10.10.630">
    <property type="entry name" value="DnaD domain-like"/>
    <property type="match status" value="1"/>
</dbReference>
<dbReference type="NCBIfam" id="TIGR01446">
    <property type="entry name" value="DnaD_dom"/>
    <property type="match status" value="1"/>
</dbReference>
<dbReference type="InterPro" id="IPR053162">
    <property type="entry name" value="DnaD"/>
</dbReference>
<organism evidence="4 5">
    <name type="scientific">Orenia metallireducens</name>
    <dbReference type="NCBI Taxonomy" id="1413210"/>
    <lineage>
        <taxon>Bacteria</taxon>
        <taxon>Bacillati</taxon>
        <taxon>Bacillota</taxon>
        <taxon>Clostridia</taxon>
        <taxon>Halanaerobiales</taxon>
        <taxon>Halobacteroidaceae</taxon>
        <taxon>Orenia</taxon>
    </lineage>
</organism>
<dbReference type="InterPro" id="IPR034829">
    <property type="entry name" value="DnaD-like_sf"/>
</dbReference>
<evidence type="ECO:0000256" key="2">
    <source>
        <dbReference type="SAM" id="MobiDB-lite"/>
    </source>
</evidence>
<dbReference type="OrthoDB" id="9803733at2"/>
<name>A0A1C0ADC1_9FIRM</name>